<accession>S5Y2B8</accession>
<dbReference type="InterPro" id="IPR000182">
    <property type="entry name" value="GNAT_dom"/>
</dbReference>
<dbReference type="InterPro" id="IPR016181">
    <property type="entry name" value="Acyl_CoA_acyltransferase"/>
</dbReference>
<dbReference type="EMBL" id="CP006650">
    <property type="protein sequence ID" value="AGT09900.1"/>
    <property type="molecule type" value="Genomic_DNA"/>
</dbReference>
<evidence type="ECO:0000259" key="1">
    <source>
        <dbReference type="PROSITE" id="PS51186"/>
    </source>
</evidence>
<dbReference type="HOGENOM" id="CLU_013985_3_6_5"/>
<dbReference type="Pfam" id="PF13302">
    <property type="entry name" value="Acetyltransf_3"/>
    <property type="match status" value="1"/>
</dbReference>
<dbReference type="Proteomes" id="UP000015480">
    <property type="component" value="Chromosome"/>
</dbReference>
<dbReference type="SUPFAM" id="SSF55729">
    <property type="entry name" value="Acyl-CoA N-acyltransferases (Nat)"/>
    <property type="match status" value="1"/>
</dbReference>
<dbReference type="PROSITE" id="PS51186">
    <property type="entry name" value="GNAT"/>
    <property type="match status" value="1"/>
</dbReference>
<keyword evidence="3" id="KW-1185">Reference proteome</keyword>
<keyword evidence="2" id="KW-0808">Transferase</keyword>
<evidence type="ECO:0000313" key="2">
    <source>
        <dbReference type="EMBL" id="AGT09900.1"/>
    </source>
</evidence>
<dbReference type="OrthoDB" id="9804153at2"/>
<dbReference type="InterPro" id="IPR051531">
    <property type="entry name" value="N-acetyltransferase"/>
</dbReference>
<dbReference type="RefSeq" id="WP_020951538.1">
    <property type="nucleotide sequence ID" value="NC_022041.1"/>
</dbReference>
<feature type="domain" description="N-acetyltransferase" evidence="1">
    <location>
        <begin position="13"/>
        <end position="169"/>
    </location>
</feature>
<gene>
    <name evidence="2" type="ORF">JCM7686_2844</name>
</gene>
<protein>
    <submittedName>
        <fullName evidence="2">GCN5-related N-acetyltransferase</fullName>
    </submittedName>
</protein>
<dbReference type="PANTHER" id="PTHR43792">
    <property type="entry name" value="GNAT FAMILY, PUTATIVE (AFU_ORTHOLOGUE AFUA_3G00765)-RELATED-RELATED"/>
    <property type="match status" value="1"/>
</dbReference>
<name>S5Y2B8_PARAH</name>
<reference evidence="2 3" key="1">
    <citation type="journal article" date="2014" name="BMC Genomics">
        <title>Architecture and functions of a multipartite genome of the methylotrophic bacterium Paracoccus aminophilus JCM 7686, containing primary and secondary chromids.</title>
        <authorList>
            <person name="Dziewit L."/>
            <person name="Czarnecki J."/>
            <person name="Wibberg D."/>
            <person name="Radlinska M."/>
            <person name="Mrozek P."/>
            <person name="Szymczak M."/>
            <person name="Schluter A."/>
            <person name="Puhler A."/>
            <person name="Bartosik D."/>
        </authorList>
    </citation>
    <scope>NUCLEOTIDE SEQUENCE [LARGE SCALE GENOMIC DNA]</scope>
    <source>
        <strain evidence="2">JCM 7686</strain>
    </source>
</reference>
<dbReference type="AlphaFoldDB" id="S5Y2B8"/>
<dbReference type="GO" id="GO:0016747">
    <property type="term" value="F:acyltransferase activity, transferring groups other than amino-acyl groups"/>
    <property type="evidence" value="ECO:0007669"/>
    <property type="project" value="InterPro"/>
</dbReference>
<dbReference type="PATRIC" id="fig|1367847.3.peg.2850"/>
<dbReference type="eggNOG" id="COG1670">
    <property type="taxonomic scope" value="Bacteria"/>
</dbReference>
<organism evidence="2 3">
    <name type="scientific">Paracoccus aminophilus JCM 7686</name>
    <dbReference type="NCBI Taxonomy" id="1367847"/>
    <lineage>
        <taxon>Bacteria</taxon>
        <taxon>Pseudomonadati</taxon>
        <taxon>Pseudomonadota</taxon>
        <taxon>Alphaproteobacteria</taxon>
        <taxon>Rhodobacterales</taxon>
        <taxon>Paracoccaceae</taxon>
        <taxon>Paracoccus</taxon>
    </lineage>
</organism>
<dbReference type="PANTHER" id="PTHR43792:SF1">
    <property type="entry name" value="N-ACETYLTRANSFERASE DOMAIN-CONTAINING PROTEIN"/>
    <property type="match status" value="1"/>
</dbReference>
<sequence>MLEIDTEIRTDRLVLRPARKGDLAAIHAILSDPRAMAYWSTLPHESLDQSRDWLEGMLHIPADQGEDYVVELHGRVIGKAGLYRFPEIGFIFAPDVWGQGYAREALGALIARAFGPLGQDHIIADVDPRNAACLGLLTRLGFHETGRAEKTWQIGESWSDSVYLRLDAPAD</sequence>
<dbReference type="KEGG" id="pami:JCM7686_2844"/>
<dbReference type="Gene3D" id="3.40.630.30">
    <property type="match status" value="1"/>
</dbReference>
<evidence type="ECO:0000313" key="3">
    <source>
        <dbReference type="Proteomes" id="UP000015480"/>
    </source>
</evidence>
<proteinExistence type="predicted"/>
<dbReference type="STRING" id="1367847.JCM7686_2844"/>